<evidence type="ECO:0000313" key="2">
    <source>
        <dbReference type="EMBL" id="KAF2881270.1"/>
    </source>
</evidence>
<evidence type="ECO:0000313" key="3">
    <source>
        <dbReference type="Proteomes" id="UP000801492"/>
    </source>
</evidence>
<feature type="region of interest" description="Disordered" evidence="1">
    <location>
        <begin position="1"/>
        <end position="25"/>
    </location>
</feature>
<dbReference type="AlphaFoldDB" id="A0A8K0C5I3"/>
<dbReference type="Proteomes" id="UP000801492">
    <property type="component" value="Unassembled WGS sequence"/>
</dbReference>
<keyword evidence="3" id="KW-1185">Reference proteome</keyword>
<comment type="caution">
    <text evidence="2">The sequence shown here is derived from an EMBL/GenBank/DDBJ whole genome shotgun (WGS) entry which is preliminary data.</text>
</comment>
<dbReference type="OrthoDB" id="6762817at2759"/>
<accession>A0A8K0C5I3</accession>
<gene>
    <name evidence="2" type="ORF">ILUMI_24904</name>
</gene>
<dbReference type="EMBL" id="VTPC01090833">
    <property type="protein sequence ID" value="KAF2881270.1"/>
    <property type="molecule type" value="Genomic_DNA"/>
</dbReference>
<name>A0A8K0C5I3_IGNLU</name>
<sequence>METDGSEGVVVGEDKADRGTRKRKPVSKVLKLKKQEKRYAGSDINLDHFTPTCKHSNSNNTKFECLDVLKKVLLSQKHKIYADTIKVQQDNRVSQLMQVRHPKRHRERTNVKSHKPHTMQINYTVRDDAKRTARRELNVHRIRAKQFNFLMKEEDAGTTTFCFDLQQIQNLSKIPIQEAYYSLQIAFYSFCIVDINAKEPIFYTWNEVQSGRGSNEKQFGEVRQLGIDWLVYDFKGLLETLKKMEGISDQKRVYIKKEVKKHNKLILVNSQINYRTDDPSKKFNSVLKRGIKLENTSLKEVTEQHGITQEKGKAVNNLLQKSFGEEWYHEYYLSWYFEVLRDFIMETVDPERFCECMEAETELKL</sequence>
<reference evidence="2" key="1">
    <citation type="submission" date="2019-08" db="EMBL/GenBank/DDBJ databases">
        <title>The genome of the North American firefly Photinus pyralis.</title>
        <authorList>
            <consortium name="Photinus pyralis genome working group"/>
            <person name="Fallon T.R."/>
            <person name="Sander Lower S.E."/>
            <person name="Weng J.-K."/>
        </authorList>
    </citation>
    <scope>NUCLEOTIDE SEQUENCE</scope>
    <source>
        <strain evidence="2">TRF0915ILg1</strain>
        <tissue evidence="2">Whole body</tissue>
    </source>
</reference>
<organism evidence="2 3">
    <name type="scientific">Ignelater luminosus</name>
    <name type="common">Cucubano</name>
    <name type="synonym">Pyrophorus luminosus</name>
    <dbReference type="NCBI Taxonomy" id="2038154"/>
    <lineage>
        <taxon>Eukaryota</taxon>
        <taxon>Metazoa</taxon>
        <taxon>Ecdysozoa</taxon>
        <taxon>Arthropoda</taxon>
        <taxon>Hexapoda</taxon>
        <taxon>Insecta</taxon>
        <taxon>Pterygota</taxon>
        <taxon>Neoptera</taxon>
        <taxon>Endopterygota</taxon>
        <taxon>Coleoptera</taxon>
        <taxon>Polyphaga</taxon>
        <taxon>Elateriformia</taxon>
        <taxon>Elateroidea</taxon>
        <taxon>Elateridae</taxon>
        <taxon>Agrypninae</taxon>
        <taxon>Pyrophorini</taxon>
        <taxon>Ignelater</taxon>
    </lineage>
</organism>
<evidence type="ECO:0000256" key="1">
    <source>
        <dbReference type="SAM" id="MobiDB-lite"/>
    </source>
</evidence>
<proteinExistence type="predicted"/>
<protein>
    <submittedName>
        <fullName evidence="2">Uncharacterized protein</fullName>
    </submittedName>
</protein>